<evidence type="ECO:0000313" key="2">
    <source>
        <dbReference type="Proteomes" id="UP000002646"/>
    </source>
</evidence>
<organism evidence="1 2">
    <name type="scientific">Cardidatus Bartonella washoeensis 085-0475</name>
    <dbReference type="NCBI Taxonomy" id="1094564"/>
    <lineage>
        <taxon>Bacteria</taxon>
        <taxon>Pseudomonadati</taxon>
        <taxon>Pseudomonadota</taxon>
        <taxon>Alphaproteobacteria</taxon>
        <taxon>Hyphomicrobiales</taxon>
        <taxon>Bartonellaceae</taxon>
        <taxon>Bartonella</taxon>
    </lineage>
</organism>
<proteinExistence type="predicted"/>
<dbReference type="HOGENOM" id="CLU_1253897_0_0_5"/>
<dbReference type="PATRIC" id="fig|1094564.3.peg.1306"/>
<dbReference type="Proteomes" id="UP000002646">
    <property type="component" value="Unassembled WGS sequence"/>
</dbReference>
<dbReference type="EMBL" id="AILX01000016">
    <property type="protein sequence ID" value="EJF84445.1"/>
    <property type="molecule type" value="Genomic_DNA"/>
</dbReference>
<name>J1JJS6_9HYPH</name>
<comment type="caution">
    <text evidence="1">The sequence shown here is derived from an EMBL/GenBank/DDBJ whole genome shotgun (WGS) entry which is preliminary data.</text>
</comment>
<reference evidence="1 2" key="1">
    <citation type="submission" date="2012-03" db="EMBL/GenBank/DDBJ databases">
        <title>The Genome Sequence of Bartonella washoensis 085-0475.</title>
        <authorList>
            <consortium name="The Broad Institute Genome Sequencing Platform"/>
            <consortium name="The Broad Institute Genome Sequencing Center for Infectious Disease"/>
            <person name="Feldgarden M."/>
            <person name="Kirby J."/>
            <person name="Kosoy M."/>
            <person name="Birtles R."/>
            <person name="Probert W.S."/>
            <person name="Chiaraviglio L."/>
            <person name="Young S.K."/>
            <person name="Zeng Q."/>
            <person name="Gargeya S."/>
            <person name="Fitzgerald M."/>
            <person name="Haas B."/>
            <person name="Abouelleil A."/>
            <person name="Alvarado L."/>
            <person name="Arachchi H.M."/>
            <person name="Berlin A."/>
            <person name="Chapman S.B."/>
            <person name="Gearin G."/>
            <person name="Goldberg J."/>
            <person name="Griggs A."/>
            <person name="Gujja S."/>
            <person name="Hansen M."/>
            <person name="Heiman D."/>
            <person name="Howarth C."/>
            <person name="Larimer J."/>
            <person name="Lui A."/>
            <person name="MacDonald P.J.P."/>
            <person name="McCowen C."/>
            <person name="Montmayeur A."/>
            <person name="Murphy C."/>
            <person name="Neiman D."/>
            <person name="Pearson M."/>
            <person name="Priest M."/>
            <person name="Roberts A."/>
            <person name="Saif S."/>
            <person name="Shea T."/>
            <person name="Sisk P."/>
            <person name="Stolte C."/>
            <person name="Sykes S."/>
            <person name="Wortman J."/>
            <person name="Nusbaum C."/>
            <person name="Birren B."/>
        </authorList>
    </citation>
    <scope>NUCLEOTIDE SEQUENCE [LARGE SCALE GENOMIC DNA]</scope>
    <source>
        <strain evidence="1 2">085-0475</strain>
    </source>
</reference>
<protein>
    <submittedName>
        <fullName evidence="1">Uncharacterized protein</fullName>
    </submittedName>
</protein>
<dbReference type="STRING" id="1094564.MCW_01155"/>
<evidence type="ECO:0000313" key="1">
    <source>
        <dbReference type="EMBL" id="EJF84445.1"/>
    </source>
</evidence>
<dbReference type="AlphaFoldDB" id="J1JJS6"/>
<sequence length="241" mass="28230">MFRHIFNTIIDKFCPIVIENKITMNILLSRSYALNHEGSIIGVSFVTALSFFSLITEISNRNAKPSLHLSVSLGSAVESKYKSPFYKLWQSFTKNKSSNHNNRAVNSDHKKHSHIQPVSVSYKSYLKKVKLTENYMTQSGLMNEQKGSWFGCNLSFCNLNDRRIGWWNMFYFVLHVCAFEHMLRYIKNVFKNNGAYNHKKQNFRLYDLTALICSNVVWRHLEKIYSIDVSYNKSFSRVYCQ</sequence>
<accession>J1JJS6</accession>
<gene>
    <name evidence="1" type="ORF">MCW_01155</name>
</gene>